<reference evidence="1 2" key="1">
    <citation type="submission" date="2019-12" db="EMBL/GenBank/DDBJ databases">
        <title>Draft genome sequences Bradyrhizobium cajani AMBPC1010, Bradyrhizobium pachyrhizi AMBPC1040 and Bradyrhizobium yuanmingense ALSPC3051, three plant growth promoting strains isolated from nodules of Cajanus cajan L. in Dominican Republic.</title>
        <authorList>
            <person name="Flores-Felix J.D."/>
            <person name="Araujo J."/>
            <person name="Diaz-Alcantara C."/>
            <person name="Gonzalez-Andres F."/>
            <person name="Velazquez E."/>
        </authorList>
    </citation>
    <scope>NUCLEOTIDE SEQUENCE [LARGE SCALE GENOMIC DNA]</scope>
    <source>
        <strain evidence="1 2">1040</strain>
    </source>
</reference>
<evidence type="ECO:0000313" key="1">
    <source>
        <dbReference type="EMBL" id="MVT69521.1"/>
    </source>
</evidence>
<comment type="caution">
    <text evidence="1">The sequence shown here is derived from an EMBL/GenBank/DDBJ whole genome shotgun (WGS) entry which is preliminary data.</text>
</comment>
<dbReference type="Proteomes" id="UP000436468">
    <property type="component" value="Unassembled WGS sequence"/>
</dbReference>
<dbReference type="Gene3D" id="1.10.10.60">
    <property type="entry name" value="Homeodomain-like"/>
    <property type="match status" value="1"/>
</dbReference>
<dbReference type="InterPro" id="IPR002514">
    <property type="entry name" value="Transposase_8"/>
</dbReference>
<dbReference type="GO" id="GO:0004803">
    <property type="term" value="F:transposase activity"/>
    <property type="evidence" value="ECO:0007669"/>
    <property type="project" value="InterPro"/>
</dbReference>
<protein>
    <submittedName>
        <fullName evidence="1">Transposase</fullName>
    </submittedName>
</protein>
<name>A0A844T368_9BRAD</name>
<dbReference type="EMBL" id="WQNF01000030">
    <property type="protein sequence ID" value="MVT69521.1"/>
    <property type="molecule type" value="Genomic_DNA"/>
</dbReference>
<organism evidence="1 2">
    <name type="scientific">Bradyrhizobium pachyrhizi</name>
    <dbReference type="NCBI Taxonomy" id="280333"/>
    <lineage>
        <taxon>Bacteria</taxon>
        <taxon>Pseudomonadati</taxon>
        <taxon>Pseudomonadota</taxon>
        <taxon>Alphaproteobacteria</taxon>
        <taxon>Hyphomicrobiales</taxon>
        <taxon>Nitrobacteraceae</taxon>
        <taxon>Bradyrhizobium</taxon>
    </lineage>
</organism>
<gene>
    <name evidence="1" type="ORF">GPL21_31030</name>
</gene>
<dbReference type="GO" id="GO:0003677">
    <property type="term" value="F:DNA binding"/>
    <property type="evidence" value="ECO:0007669"/>
    <property type="project" value="InterPro"/>
</dbReference>
<proteinExistence type="predicted"/>
<dbReference type="RefSeq" id="WP_157347819.1">
    <property type="nucleotide sequence ID" value="NZ_WQNF01000030.1"/>
</dbReference>
<dbReference type="Pfam" id="PF01527">
    <property type="entry name" value="HTH_Tnp_1"/>
    <property type="match status" value="1"/>
</dbReference>
<sequence length="144" mass="16557">MQERQRRSLTEEYKRQAAELVVLSGRSITAVSKELGLRDSVLRRWVDKLRKERHRRRGAPARRRRRCRRTRLPRSSGYVRRTSGCAWNVTFKQTVQHGCAPVRRRNGLVLLGDWEGSGRSIIGGKSPLKNGPYVHANLRVVTSA</sequence>
<evidence type="ECO:0000313" key="2">
    <source>
        <dbReference type="Proteomes" id="UP000436468"/>
    </source>
</evidence>
<dbReference type="InterPro" id="IPR009057">
    <property type="entry name" value="Homeodomain-like_sf"/>
</dbReference>
<dbReference type="AlphaFoldDB" id="A0A844T368"/>
<dbReference type="GO" id="GO:0006313">
    <property type="term" value="P:DNA transposition"/>
    <property type="evidence" value="ECO:0007669"/>
    <property type="project" value="InterPro"/>
</dbReference>
<accession>A0A844T368</accession>
<keyword evidence="2" id="KW-1185">Reference proteome</keyword>
<dbReference type="SUPFAM" id="SSF46689">
    <property type="entry name" value="Homeodomain-like"/>
    <property type="match status" value="1"/>
</dbReference>